<reference evidence="2 3" key="1">
    <citation type="submission" date="2018-06" db="EMBL/GenBank/DDBJ databases">
        <title>Comparative genomics reveals the genomic features of Rhizophagus irregularis, R. cerebriforme, R. diaphanum and Gigaspora rosea, and their symbiotic lifestyle signature.</title>
        <authorList>
            <person name="Morin E."/>
            <person name="San Clemente H."/>
            <person name="Chen E.C.H."/>
            <person name="De La Providencia I."/>
            <person name="Hainaut M."/>
            <person name="Kuo A."/>
            <person name="Kohler A."/>
            <person name="Murat C."/>
            <person name="Tang N."/>
            <person name="Roy S."/>
            <person name="Loubradou J."/>
            <person name="Henrissat B."/>
            <person name="Grigoriev I.V."/>
            <person name="Corradi N."/>
            <person name="Roux C."/>
            <person name="Martin F.M."/>
        </authorList>
    </citation>
    <scope>NUCLEOTIDE SEQUENCE [LARGE SCALE GENOMIC DNA]</scope>
    <source>
        <strain evidence="2 3">DAOM 194757</strain>
    </source>
</reference>
<dbReference type="AlphaFoldDB" id="A0A397VDJ4"/>
<name>A0A397VDJ4_9GLOM</name>
<evidence type="ECO:0000256" key="1">
    <source>
        <dbReference type="SAM" id="SignalP"/>
    </source>
</evidence>
<dbReference type="Proteomes" id="UP000266673">
    <property type="component" value="Unassembled WGS sequence"/>
</dbReference>
<evidence type="ECO:0000313" key="2">
    <source>
        <dbReference type="EMBL" id="RIB20510.1"/>
    </source>
</evidence>
<sequence>MFKFTVFLIFMIFISPSISEDLSGFVECESTYTFPIKITHFAYEPELIVANRSLKLEMGGISTVTIEKGAEFVNMVYRDDILTKIHAQDFCKIWVEPSGGHCPVEPGKFYFEWNLLASSIPQIDPINTNITEFPRITIVNPSGYILACIEGSVVRVYP</sequence>
<evidence type="ECO:0008006" key="4">
    <source>
        <dbReference type="Google" id="ProtNLM"/>
    </source>
</evidence>
<accession>A0A397VDJ4</accession>
<dbReference type="EMBL" id="QKWP01000412">
    <property type="protein sequence ID" value="RIB20510.1"/>
    <property type="molecule type" value="Genomic_DNA"/>
</dbReference>
<comment type="caution">
    <text evidence="2">The sequence shown here is derived from an EMBL/GenBank/DDBJ whole genome shotgun (WGS) entry which is preliminary data.</text>
</comment>
<gene>
    <name evidence="2" type="ORF">C2G38_2141120</name>
</gene>
<dbReference type="InterPro" id="IPR014756">
    <property type="entry name" value="Ig_E-set"/>
</dbReference>
<protein>
    <recommendedName>
        <fullName evidence="4">Phosphatidylglycerol/phosphatidylinositol transfer protein</fullName>
    </recommendedName>
</protein>
<keyword evidence="3" id="KW-1185">Reference proteome</keyword>
<feature type="signal peptide" evidence="1">
    <location>
        <begin position="1"/>
        <end position="19"/>
    </location>
</feature>
<feature type="chain" id="PRO_5017462705" description="Phosphatidylglycerol/phosphatidylinositol transfer protein" evidence="1">
    <location>
        <begin position="20"/>
        <end position="158"/>
    </location>
</feature>
<evidence type="ECO:0000313" key="3">
    <source>
        <dbReference type="Proteomes" id="UP000266673"/>
    </source>
</evidence>
<organism evidence="2 3">
    <name type="scientific">Gigaspora rosea</name>
    <dbReference type="NCBI Taxonomy" id="44941"/>
    <lineage>
        <taxon>Eukaryota</taxon>
        <taxon>Fungi</taxon>
        <taxon>Fungi incertae sedis</taxon>
        <taxon>Mucoromycota</taxon>
        <taxon>Glomeromycotina</taxon>
        <taxon>Glomeromycetes</taxon>
        <taxon>Diversisporales</taxon>
        <taxon>Gigasporaceae</taxon>
        <taxon>Gigaspora</taxon>
    </lineage>
</organism>
<proteinExistence type="predicted"/>
<dbReference type="SUPFAM" id="SSF81296">
    <property type="entry name" value="E set domains"/>
    <property type="match status" value="1"/>
</dbReference>
<keyword evidence="1" id="KW-0732">Signal</keyword>
<dbReference type="OrthoDB" id="6409159at2759"/>